<name>A0AAJ1IDX5_9SPIO</name>
<accession>A0AAJ1IDX5</accession>
<protein>
    <submittedName>
        <fullName evidence="2">DUF6198 family protein</fullName>
    </submittedName>
</protein>
<keyword evidence="1" id="KW-0472">Membrane</keyword>
<feature type="transmembrane region" description="Helical" evidence="1">
    <location>
        <begin position="77"/>
        <end position="98"/>
    </location>
</feature>
<dbReference type="EMBL" id="JAQQAL010000008">
    <property type="protein sequence ID" value="MDC7225660.1"/>
    <property type="molecule type" value="Genomic_DNA"/>
</dbReference>
<dbReference type="InterPro" id="IPR038750">
    <property type="entry name" value="YczE/YyaS-like"/>
</dbReference>
<feature type="transmembrane region" description="Helical" evidence="1">
    <location>
        <begin position="181"/>
        <end position="200"/>
    </location>
</feature>
<dbReference type="Pfam" id="PF19700">
    <property type="entry name" value="DUF6198"/>
    <property type="match status" value="1"/>
</dbReference>
<dbReference type="PANTHER" id="PTHR40078:SF1">
    <property type="entry name" value="INTEGRAL MEMBRANE PROTEIN"/>
    <property type="match status" value="1"/>
</dbReference>
<dbReference type="Proteomes" id="UP001221217">
    <property type="component" value="Unassembled WGS sequence"/>
</dbReference>
<organism evidence="2 3">
    <name type="scientific">Candidatus Thalassospirochaeta sargassi</name>
    <dbReference type="NCBI Taxonomy" id="3119039"/>
    <lineage>
        <taxon>Bacteria</taxon>
        <taxon>Pseudomonadati</taxon>
        <taxon>Spirochaetota</taxon>
        <taxon>Spirochaetia</taxon>
        <taxon>Spirochaetales</taxon>
        <taxon>Spirochaetaceae</taxon>
        <taxon>Candidatus Thalassospirochaeta</taxon>
    </lineage>
</organism>
<feature type="transmembrane region" description="Helical" evidence="1">
    <location>
        <begin position="157"/>
        <end position="175"/>
    </location>
</feature>
<keyword evidence="1" id="KW-1133">Transmembrane helix</keyword>
<keyword evidence="1" id="KW-0812">Transmembrane</keyword>
<evidence type="ECO:0000256" key="1">
    <source>
        <dbReference type="SAM" id="Phobius"/>
    </source>
</evidence>
<feature type="transmembrane region" description="Helical" evidence="1">
    <location>
        <begin position="110"/>
        <end position="136"/>
    </location>
</feature>
<reference evidence="2 3" key="1">
    <citation type="submission" date="2022-12" db="EMBL/GenBank/DDBJ databases">
        <title>Metagenome assembled genome from gulf of manar.</title>
        <authorList>
            <person name="Kohli P."/>
            <person name="Pk S."/>
            <person name="Venkata Ramana C."/>
            <person name="Sasikala C."/>
        </authorList>
    </citation>
    <scope>NUCLEOTIDE SEQUENCE [LARGE SCALE GENOMIC DNA]</scope>
    <source>
        <strain evidence="2">JB008</strain>
    </source>
</reference>
<gene>
    <name evidence="2" type="ORF">PQJ61_02720</name>
</gene>
<proteinExistence type="predicted"/>
<feature type="transmembrane region" description="Helical" evidence="1">
    <location>
        <begin position="49"/>
        <end position="70"/>
    </location>
</feature>
<dbReference type="AlphaFoldDB" id="A0AAJ1IDX5"/>
<sequence>MKIRINKAVAFFSAQLLLSSGLILSVKADFGISVATSPAYVLSLAVEKLTFGTISYLYQGLIFLLMLIIIREIKLRYFLSFLSAVIFGYAIDGWTWLLRGFIPDTIAVRLVTLAASVVLMSIGIATFVVSTLPMLPFDIFVRKLSDTFGYRFSRVKLIFDLSNLAASVIISLLLFDRLEGVWWATFIFAVVLGPSAGFIIRHFNQRAELTGNLPGWLSEEKKVAG</sequence>
<comment type="caution">
    <text evidence="2">The sequence shown here is derived from an EMBL/GenBank/DDBJ whole genome shotgun (WGS) entry which is preliminary data.</text>
</comment>
<evidence type="ECO:0000313" key="3">
    <source>
        <dbReference type="Proteomes" id="UP001221217"/>
    </source>
</evidence>
<dbReference type="PANTHER" id="PTHR40078">
    <property type="entry name" value="INTEGRAL MEMBRANE PROTEIN-RELATED"/>
    <property type="match status" value="1"/>
</dbReference>
<evidence type="ECO:0000313" key="2">
    <source>
        <dbReference type="EMBL" id="MDC7225660.1"/>
    </source>
</evidence>